<name>A0A421AV60_9PSEU</name>
<dbReference type="InterPro" id="IPR027417">
    <property type="entry name" value="P-loop_NTPase"/>
</dbReference>
<proteinExistence type="predicted"/>
<dbReference type="SMART" id="SM00028">
    <property type="entry name" value="TPR"/>
    <property type="match status" value="4"/>
</dbReference>
<dbReference type="EMBL" id="RCDD01000009">
    <property type="protein sequence ID" value="RLK53951.1"/>
    <property type="molecule type" value="Genomic_DNA"/>
</dbReference>
<dbReference type="GO" id="GO:0043531">
    <property type="term" value="F:ADP binding"/>
    <property type="evidence" value="ECO:0007669"/>
    <property type="project" value="InterPro"/>
</dbReference>
<dbReference type="PROSITE" id="PS50005">
    <property type="entry name" value="TPR"/>
    <property type="match status" value="1"/>
</dbReference>
<dbReference type="AlphaFoldDB" id="A0A421AV60"/>
<dbReference type="InterPro" id="IPR011990">
    <property type="entry name" value="TPR-like_helical_dom_sf"/>
</dbReference>
<dbReference type="Pfam" id="PF13424">
    <property type="entry name" value="TPR_12"/>
    <property type="match status" value="1"/>
</dbReference>
<sequence length="702" mass="76035">MEVHSQPCCAHMTTNVLASTVVHGPVIQAGTIVVGNATRPVPRQLPASPRRFVGRQREMAELDRHLAGSATSAVVITGTGGIGKTSLALAWANRNSPGFPQGHLFVDLLGFSPTERPARPLDVLGGFLDALGVDRARQPDELELRAALYRSLVADKRVLVVLDNAAGTEQVVPLLPGERGCAVVITSRNHLRGVVVRHGAVPLRLGTLAGADSRDLLVAGLGGDVTADTEAVSEVIRLCGGLPLALSLISSEPRAPLADIVAELRAVGLDALDSPEPTASLPAVLSWSLRHLTAGQRRVFALMAIAPGPNAGLHTVEHLVGLPLQDTYRTLGALVESSLVHRTPEGRYAMHDLVRAYAKTVADDTPVEVRESALCRVFAYFTRTAHSADHVLNPHRDPIPPPSTSPPEVPFGTAAAWAWLSAEHACLLAAQRVAGDQGHPHTVWWLAWGVDTFHFRRGYRDDRVAVWESAVEAARHLPEQDRLAIAHRYCGLAHAEVGRHEMAFDHLRHALDRAHHGGDQTQRARAHQAFAWVWGLLDADRLALWHACRALDLFHVLDNSMWQAAALNTMGWHAARLGDFDSAREHCRAALALFRARDNPNGEAATLDSLGYIEHHCGNHASAVDHYRQSLELRSIAGNAYRIANTLDGLGHPYAALGQVEQARAVWREALALYREQGRSADSVRVQDNLDRVDPPGLSQAP</sequence>
<comment type="caution">
    <text evidence="2">The sequence shown here is derived from an EMBL/GenBank/DDBJ whole genome shotgun (WGS) entry which is preliminary data.</text>
</comment>
<organism evidence="2 3">
    <name type="scientific">Actinokineospora cianjurensis</name>
    <dbReference type="NCBI Taxonomy" id="585224"/>
    <lineage>
        <taxon>Bacteria</taxon>
        <taxon>Bacillati</taxon>
        <taxon>Actinomycetota</taxon>
        <taxon>Actinomycetes</taxon>
        <taxon>Pseudonocardiales</taxon>
        <taxon>Pseudonocardiaceae</taxon>
        <taxon>Actinokineospora</taxon>
    </lineage>
</organism>
<reference evidence="2 3" key="1">
    <citation type="submission" date="2018-10" db="EMBL/GenBank/DDBJ databases">
        <title>Genomic Encyclopedia of Archaeal and Bacterial Type Strains, Phase II (KMG-II): from individual species to whole genera.</title>
        <authorList>
            <person name="Goeker M."/>
        </authorList>
    </citation>
    <scope>NUCLEOTIDE SEQUENCE [LARGE SCALE GENOMIC DNA]</scope>
    <source>
        <strain evidence="2 3">DSM 45657</strain>
    </source>
</reference>
<dbReference type="Gene3D" id="1.25.40.10">
    <property type="entry name" value="Tetratricopeptide repeat domain"/>
    <property type="match status" value="1"/>
</dbReference>
<dbReference type="Proteomes" id="UP000282454">
    <property type="component" value="Unassembled WGS sequence"/>
</dbReference>
<dbReference type="SUPFAM" id="SSF48452">
    <property type="entry name" value="TPR-like"/>
    <property type="match status" value="1"/>
</dbReference>
<dbReference type="SUPFAM" id="SSF52540">
    <property type="entry name" value="P-loop containing nucleoside triphosphate hydrolases"/>
    <property type="match status" value="1"/>
</dbReference>
<feature type="repeat" description="TPR" evidence="1">
    <location>
        <begin position="644"/>
        <end position="677"/>
    </location>
</feature>
<dbReference type="PRINTS" id="PR00364">
    <property type="entry name" value="DISEASERSIST"/>
</dbReference>
<dbReference type="PANTHER" id="PTHR47691:SF3">
    <property type="entry name" value="HTH-TYPE TRANSCRIPTIONAL REGULATOR RV0890C-RELATED"/>
    <property type="match status" value="1"/>
</dbReference>
<keyword evidence="3" id="KW-1185">Reference proteome</keyword>
<keyword evidence="1" id="KW-0802">TPR repeat</keyword>
<dbReference type="InterPro" id="IPR019734">
    <property type="entry name" value="TPR_rpt"/>
</dbReference>
<dbReference type="PANTHER" id="PTHR47691">
    <property type="entry name" value="REGULATOR-RELATED"/>
    <property type="match status" value="1"/>
</dbReference>
<evidence type="ECO:0000313" key="2">
    <source>
        <dbReference type="EMBL" id="RLK53951.1"/>
    </source>
</evidence>
<protein>
    <submittedName>
        <fullName evidence="2">NB-ARC domain-containing protein</fullName>
    </submittedName>
</protein>
<dbReference type="Gene3D" id="3.40.50.300">
    <property type="entry name" value="P-loop containing nucleotide triphosphate hydrolases"/>
    <property type="match status" value="1"/>
</dbReference>
<gene>
    <name evidence="2" type="ORF">CLV68_6333</name>
</gene>
<accession>A0A421AV60</accession>
<evidence type="ECO:0000313" key="3">
    <source>
        <dbReference type="Proteomes" id="UP000282454"/>
    </source>
</evidence>
<evidence type="ECO:0000256" key="1">
    <source>
        <dbReference type="PROSITE-ProRule" id="PRU00339"/>
    </source>
</evidence>